<dbReference type="AlphaFoldDB" id="A0A0B3W6B3"/>
<feature type="domain" description="Endonuclease GajA/Old nuclease/RecF-like AAA" evidence="1">
    <location>
        <begin position="1"/>
        <end position="418"/>
    </location>
</feature>
<gene>
    <name evidence="2" type="ORF">QX51_05505</name>
</gene>
<proteinExistence type="predicted"/>
<reference evidence="2 3" key="1">
    <citation type="submission" date="2014-12" db="EMBL/GenBank/DDBJ databases">
        <title>Draft genome sequence of Terrisporobacter sp. 08-306576, isolated from the blood culture of a bacteremia patient.</title>
        <authorList>
            <person name="Lund L.C."/>
            <person name="Sydenham T.V."/>
            <person name="Hogh S.V."/>
            <person name="Skov M.N."/>
            <person name="Kemp M."/>
            <person name="Justesen U.S."/>
        </authorList>
    </citation>
    <scope>NUCLEOTIDE SEQUENCE [LARGE SCALE GENOMIC DNA]</scope>
    <source>
        <strain evidence="2 3">08-306576</strain>
    </source>
</reference>
<dbReference type="OrthoDB" id="9810873at2"/>
<dbReference type="SUPFAM" id="SSF52540">
    <property type="entry name" value="P-loop containing nucleoside triphosphate hydrolases"/>
    <property type="match status" value="1"/>
</dbReference>
<dbReference type="PANTHER" id="PTHR43581:SF4">
    <property type="entry name" value="ATP_GTP PHOSPHATASE"/>
    <property type="match status" value="1"/>
</dbReference>
<dbReference type="CDD" id="cd00267">
    <property type="entry name" value="ABC_ATPase"/>
    <property type="match status" value="1"/>
</dbReference>
<dbReference type="Pfam" id="PF13175">
    <property type="entry name" value="AAA_15"/>
    <property type="match status" value="1"/>
</dbReference>
<comment type="caution">
    <text evidence="2">The sequence shown here is derived from an EMBL/GenBank/DDBJ whole genome shotgun (WGS) entry which is preliminary data.</text>
</comment>
<dbReference type="InterPro" id="IPR041685">
    <property type="entry name" value="AAA_GajA/Old/RecF-like"/>
</dbReference>
<name>A0A0B3W6B3_9FIRM</name>
<evidence type="ECO:0000313" key="2">
    <source>
        <dbReference type="EMBL" id="KHS57952.1"/>
    </source>
</evidence>
<dbReference type="Proteomes" id="UP000031189">
    <property type="component" value="Unassembled WGS sequence"/>
</dbReference>
<keyword evidence="3" id="KW-1185">Reference proteome</keyword>
<evidence type="ECO:0000313" key="3">
    <source>
        <dbReference type="Proteomes" id="UP000031189"/>
    </source>
</evidence>
<protein>
    <recommendedName>
        <fullName evidence="1">Endonuclease GajA/Old nuclease/RecF-like AAA domain-containing protein</fullName>
    </recommendedName>
</protein>
<sequence length="640" mass="75289">MRISSVIINNYKSIGTQKNALLLEDDVTALIGKNDSGKSNVLEILGAISFSHYILEDFYKFNNSFLDGELSLVVELKFTNNEINLLKEYKNIQDDITYFYFSQYREIEFKGGFSRLFDEDIELVKSISYLKKELMLYLEENYYDSMDSEFFCEVVKYINSMENINNTIWIKYKKSLNKLLYILNSYGEDYLCISEDDNFNDNMQEENKSNMAYDENRYTLIRHLEIVKSKIRKKYSMLPILYHRKSEEELQNEYQLEEVKKQIKDRRGALYKFILASEINTQEFLLAMENDDENQLEICRNKIKEKIKYNIQKKFNEFYCEENVQIKISFKKDYIKILVKTNENTTNINERSNGLRWYLNLFIDILANDIKDTNVIYLLDEPGVYLHVNAQRELLRLFYDLCKNDNQVVYSTHSPYMIDSNNIINIRAIEKDEKGHTNIYNTAYDNKLNSVSKRETLSPLVQAIGADLRFNIGPQGGKLNIVTEGITDYMYYTAMLYYFNVPEEKMPYIIPAVGAGNINVIVSILIGWGCDFKVILDYDKAGFVECEKLIENLNLKINEDIFFVNCNDTYNNKDKDIYKYAEFVETLISEEDKGKFSINYVDNKTMAAKEFYDKVKCKSVNLSDKTVNNFKKLFKIMNVI</sequence>
<dbReference type="STRING" id="1577792.QX51_05505"/>
<accession>A0A0B3W6B3</accession>
<dbReference type="InterPro" id="IPR027417">
    <property type="entry name" value="P-loop_NTPase"/>
</dbReference>
<dbReference type="InterPro" id="IPR051396">
    <property type="entry name" value="Bact_Antivir_Def_Nuclease"/>
</dbReference>
<dbReference type="Gene3D" id="3.40.50.300">
    <property type="entry name" value="P-loop containing nucleotide triphosphate hydrolases"/>
    <property type="match status" value="2"/>
</dbReference>
<dbReference type="EMBL" id="JWHR01000059">
    <property type="protein sequence ID" value="KHS57952.1"/>
    <property type="molecule type" value="Genomic_DNA"/>
</dbReference>
<evidence type="ECO:0000259" key="1">
    <source>
        <dbReference type="Pfam" id="PF13175"/>
    </source>
</evidence>
<dbReference type="PANTHER" id="PTHR43581">
    <property type="entry name" value="ATP/GTP PHOSPHATASE"/>
    <property type="match status" value="1"/>
</dbReference>
<organism evidence="2 3">
    <name type="scientific">Terrisporobacter othiniensis</name>
    <dbReference type="NCBI Taxonomy" id="1577792"/>
    <lineage>
        <taxon>Bacteria</taxon>
        <taxon>Bacillati</taxon>
        <taxon>Bacillota</taxon>
        <taxon>Clostridia</taxon>
        <taxon>Peptostreptococcales</taxon>
        <taxon>Peptostreptococcaceae</taxon>
        <taxon>Terrisporobacter</taxon>
    </lineage>
</organism>
<dbReference type="RefSeq" id="WP_039678902.1">
    <property type="nucleotide sequence ID" value="NZ_JAXECK010000040.1"/>
</dbReference>